<proteinExistence type="predicted"/>
<dbReference type="Proteomes" id="UP000233782">
    <property type="component" value="Unassembled WGS sequence"/>
</dbReference>
<name>A0A2N3V340_9BACT</name>
<keyword evidence="2" id="KW-1185">Reference proteome</keyword>
<comment type="caution">
    <text evidence="1">The sequence shown here is derived from an EMBL/GenBank/DDBJ whole genome shotgun (WGS) entry which is preliminary data.</text>
</comment>
<gene>
    <name evidence="1" type="ORF">BD749_1000</name>
</gene>
<dbReference type="EMBL" id="PJMU01000001">
    <property type="protein sequence ID" value="PKV76050.1"/>
    <property type="molecule type" value="Genomic_DNA"/>
</dbReference>
<reference evidence="1 2" key="1">
    <citation type="submission" date="2017-12" db="EMBL/GenBank/DDBJ databases">
        <title>Genomic Encyclopedia of Type Strains, Phase III (KMG-III): the genomes of soil and plant-associated and newly described type strains.</title>
        <authorList>
            <person name="Whitman W."/>
        </authorList>
    </citation>
    <scope>NUCLEOTIDE SEQUENCE [LARGE SCALE GENOMIC DNA]</scope>
    <source>
        <strain evidence="1 2">LP43</strain>
    </source>
</reference>
<accession>A0A2N3V340</accession>
<evidence type="ECO:0000313" key="2">
    <source>
        <dbReference type="Proteomes" id="UP000233782"/>
    </source>
</evidence>
<sequence>MFLESYYISKALWNTSGYAVIDEVLRIYGR</sequence>
<protein>
    <submittedName>
        <fullName evidence="1">Uncharacterized protein</fullName>
    </submittedName>
</protein>
<evidence type="ECO:0000313" key="1">
    <source>
        <dbReference type="EMBL" id="PKV76050.1"/>
    </source>
</evidence>
<dbReference type="AlphaFoldDB" id="A0A2N3V340"/>
<organism evidence="1 2">
    <name type="scientific">Pontibacter ramchanderi</name>
    <dbReference type="NCBI Taxonomy" id="1179743"/>
    <lineage>
        <taxon>Bacteria</taxon>
        <taxon>Pseudomonadati</taxon>
        <taxon>Bacteroidota</taxon>
        <taxon>Cytophagia</taxon>
        <taxon>Cytophagales</taxon>
        <taxon>Hymenobacteraceae</taxon>
        <taxon>Pontibacter</taxon>
    </lineage>
</organism>